<dbReference type="EMBL" id="JAOPKC010000002">
    <property type="protein sequence ID" value="MCU4717176.1"/>
    <property type="molecule type" value="Genomic_DNA"/>
</dbReference>
<evidence type="ECO:0000313" key="1">
    <source>
        <dbReference type="EMBL" id="MCU4717176.1"/>
    </source>
</evidence>
<proteinExistence type="predicted"/>
<comment type="caution">
    <text evidence="2">The sequence shown here is derived from an EMBL/GenBank/DDBJ whole genome shotgun (WGS) entry which is preliminary data.</text>
</comment>
<accession>A0AAE3I934</accession>
<sequence length="177" mass="19113">METEPTLQSKISRRRVLRTGAVVSGTALLGITATGSATAAKGKPDFSPRIWGDGEQWGTKVTGEIKNPNENSLDKFFVITNPVTGELPEGTLPVSEAAPENPDYNGGRWWTHVAEWTEVGLDVHGSPPPLLTRYGPADDPESILFHYNLGHIAISEGPPDGGPPDYFRCPLLPVKED</sequence>
<evidence type="ECO:0000313" key="3">
    <source>
        <dbReference type="Proteomes" id="UP001208186"/>
    </source>
</evidence>
<dbReference type="Proteomes" id="UP001208186">
    <property type="component" value="Unassembled WGS sequence"/>
</dbReference>
<dbReference type="Proteomes" id="UP001209746">
    <property type="component" value="Unassembled WGS sequence"/>
</dbReference>
<reference evidence="2" key="1">
    <citation type="submission" date="2023-02" db="EMBL/GenBank/DDBJ databases">
        <title>Enrichment on poylsaccharides allowed isolation of novel metabolic and taxonomic groups of Haloarchaea.</title>
        <authorList>
            <person name="Sorokin D.Y."/>
            <person name="Elcheninov A.G."/>
            <person name="Khizhniak T.V."/>
            <person name="Kolganova T.V."/>
            <person name="Kublanov I.V."/>
        </authorList>
    </citation>
    <scope>NUCLEOTIDE SEQUENCE</scope>
    <source>
        <strain evidence="1 3">HArc-curdl5-1</strain>
        <strain evidence="2">HArc-curdl7</strain>
    </source>
</reference>
<organism evidence="2 4">
    <name type="scientific">Halapricum hydrolyticum</name>
    <dbReference type="NCBI Taxonomy" id="2979991"/>
    <lineage>
        <taxon>Archaea</taxon>
        <taxon>Methanobacteriati</taxon>
        <taxon>Methanobacteriota</taxon>
        <taxon>Stenosarchaea group</taxon>
        <taxon>Halobacteria</taxon>
        <taxon>Halobacteriales</taxon>
        <taxon>Haloarculaceae</taxon>
        <taxon>Halapricum</taxon>
    </lineage>
</organism>
<evidence type="ECO:0000313" key="4">
    <source>
        <dbReference type="Proteomes" id="UP001209746"/>
    </source>
</evidence>
<protein>
    <submittedName>
        <fullName evidence="2">Uncharacterized protein</fullName>
    </submittedName>
</protein>
<dbReference type="AlphaFoldDB" id="A0AAE3I934"/>
<gene>
    <name evidence="2" type="ORF">OB914_03830</name>
    <name evidence="1" type="ORF">OB916_03755</name>
</gene>
<evidence type="ECO:0000313" key="2">
    <source>
        <dbReference type="EMBL" id="MCU4726103.1"/>
    </source>
</evidence>
<name>A0AAE3I934_9EURY</name>
<dbReference type="EMBL" id="JAOPKD010000002">
    <property type="protein sequence ID" value="MCU4726103.1"/>
    <property type="molecule type" value="Genomic_DNA"/>
</dbReference>
<dbReference type="PROSITE" id="PS51318">
    <property type="entry name" value="TAT"/>
    <property type="match status" value="1"/>
</dbReference>
<keyword evidence="3" id="KW-1185">Reference proteome</keyword>
<dbReference type="RefSeq" id="WP_315907943.1">
    <property type="nucleotide sequence ID" value="NZ_JAOPKC010000002.1"/>
</dbReference>
<dbReference type="InterPro" id="IPR006311">
    <property type="entry name" value="TAT_signal"/>
</dbReference>